<feature type="transmembrane region" description="Helical" evidence="1">
    <location>
        <begin position="109"/>
        <end position="126"/>
    </location>
</feature>
<feature type="transmembrane region" description="Helical" evidence="1">
    <location>
        <begin position="52"/>
        <end position="70"/>
    </location>
</feature>
<organism evidence="2 3">
    <name type="scientific">Caulobacter vibrioides</name>
    <name type="common">Caulobacter crescentus</name>
    <dbReference type="NCBI Taxonomy" id="155892"/>
    <lineage>
        <taxon>Bacteria</taxon>
        <taxon>Pseudomonadati</taxon>
        <taxon>Pseudomonadota</taxon>
        <taxon>Alphaproteobacteria</taxon>
        <taxon>Caulobacterales</taxon>
        <taxon>Caulobacteraceae</taxon>
        <taxon>Caulobacter</taxon>
    </lineage>
</organism>
<proteinExistence type="predicted"/>
<dbReference type="EMBL" id="CP023315">
    <property type="protein sequence ID" value="ATC32136.1"/>
    <property type="molecule type" value="Genomic_DNA"/>
</dbReference>
<evidence type="ECO:0000313" key="2">
    <source>
        <dbReference type="EMBL" id="ATC32136.1"/>
    </source>
</evidence>
<accession>A0A290MT84</accession>
<feature type="transmembrane region" description="Helical" evidence="1">
    <location>
        <begin position="82"/>
        <end position="103"/>
    </location>
</feature>
<feature type="transmembrane region" description="Helical" evidence="1">
    <location>
        <begin position="138"/>
        <end position="157"/>
    </location>
</feature>
<name>A0A290MT84_CAUVI</name>
<dbReference type="Proteomes" id="UP000217311">
    <property type="component" value="Chromosome"/>
</dbReference>
<gene>
    <name evidence="2" type="ORF">CA606_07095</name>
</gene>
<protein>
    <submittedName>
        <fullName evidence="2">Uncharacterized protein</fullName>
    </submittedName>
</protein>
<reference evidence="3" key="1">
    <citation type="submission" date="2017-09" db="EMBL/GenBank/DDBJ databases">
        <title>Genome evolution observed in wild isolates of Caulobacter crescentus.</title>
        <authorList>
            <person name="Ely B."/>
            <person name="Wilson K."/>
            <person name="Scott D."/>
        </authorList>
    </citation>
    <scope>NUCLEOTIDE SEQUENCE [LARGE SCALE GENOMIC DNA]</scope>
    <source>
        <strain evidence="3">CB13b1a</strain>
    </source>
</reference>
<dbReference type="AlphaFoldDB" id="A0A290MT84"/>
<evidence type="ECO:0000256" key="1">
    <source>
        <dbReference type="SAM" id="Phobius"/>
    </source>
</evidence>
<keyword evidence="1" id="KW-1133">Transmembrane helix</keyword>
<keyword evidence="1" id="KW-0472">Membrane</keyword>
<sequence>MKAMTNPIASTKNDRLPIALRLIGWTVVAGLLIAPAIAMQFTDEVRWTTSDFVFAGIILIGAGGIGELAVRASGAWSYRFGAGLAVLASALLLWFNGAVGIIGSEDHPANTLYLGVIIAAFVGAVVSRFRAAGLARAMASAAVLQVAIGVVAVWRGWGEGSENWPRPVIVLSIVFSLLWLASAALFRRASGAHRVARSDKARQTKPQN</sequence>
<feature type="transmembrane region" description="Helical" evidence="1">
    <location>
        <begin position="20"/>
        <end position="40"/>
    </location>
</feature>
<keyword evidence="1" id="KW-0812">Transmembrane</keyword>
<feature type="transmembrane region" description="Helical" evidence="1">
    <location>
        <begin position="169"/>
        <end position="186"/>
    </location>
</feature>
<evidence type="ECO:0000313" key="3">
    <source>
        <dbReference type="Proteomes" id="UP000217311"/>
    </source>
</evidence>